<evidence type="ECO:0000256" key="6">
    <source>
        <dbReference type="ARBA" id="ARBA00023136"/>
    </source>
</evidence>
<dbReference type="InterPro" id="IPR035952">
    <property type="entry name" value="Rhomboid-like_sf"/>
</dbReference>
<dbReference type="InterPro" id="IPR022764">
    <property type="entry name" value="Peptidase_S54_rhomboid_dom"/>
</dbReference>
<reference evidence="10 11" key="1">
    <citation type="submission" date="2019-06" db="EMBL/GenBank/DDBJ databases">
        <title>Sequencing the genomes of 1000 actinobacteria strains.</title>
        <authorList>
            <person name="Klenk H.-P."/>
        </authorList>
    </citation>
    <scope>NUCLEOTIDE SEQUENCE [LARGE SCALE GENOMIC DNA]</scope>
    <source>
        <strain evidence="10 11">DSM 24617</strain>
    </source>
</reference>
<evidence type="ECO:0000256" key="2">
    <source>
        <dbReference type="ARBA" id="ARBA00009045"/>
    </source>
</evidence>
<evidence type="ECO:0000256" key="7">
    <source>
        <dbReference type="SAM" id="MobiDB-lite"/>
    </source>
</evidence>
<evidence type="ECO:0000256" key="1">
    <source>
        <dbReference type="ARBA" id="ARBA00004141"/>
    </source>
</evidence>
<evidence type="ECO:0000259" key="9">
    <source>
        <dbReference type="Pfam" id="PF01694"/>
    </source>
</evidence>
<evidence type="ECO:0000313" key="11">
    <source>
        <dbReference type="Proteomes" id="UP000318336"/>
    </source>
</evidence>
<dbReference type="PANTHER" id="PTHR43731">
    <property type="entry name" value="RHOMBOID PROTEASE"/>
    <property type="match status" value="1"/>
</dbReference>
<keyword evidence="3 8" id="KW-0812">Transmembrane</keyword>
<comment type="similarity">
    <text evidence="2">Belongs to the peptidase S54 family.</text>
</comment>
<dbReference type="Proteomes" id="UP000318336">
    <property type="component" value="Unassembled WGS sequence"/>
</dbReference>
<proteinExistence type="inferred from homology"/>
<feature type="transmembrane region" description="Helical" evidence="8">
    <location>
        <begin position="123"/>
        <end position="146"/>
    </location>
</feature>
<feature type="transmembrane region" description="Helical" evidence="8">
    <location>
        <begin position="250"/>
        <end position="269"/>
    </location>
</feature>
<protein>
    <submittedName>
        <fullName evidence="10">Membrane associated rhomboid family serine protease</fullName>
    </submittedName>
</protein>
<dbReference type="RefSeq" id="WP_142007177.1">
    <property type="nucleotide sequence ID" value="NZ_CAJTBP010000001.1"/>
</dbReference>
<feature type="transmembrane region" description="Helical" evidence="8">
    <location>
        <begin position="85"/>
        <end position="103"/>
    </location>
</feature>
<dbReference type="AlphaFoldDB" id="A0A542XG83"/>
<evidence type="ECO:0000313" key="10">
    <source>
        <dbReference type="EMBL" id="TQL34832.1"/>
    </source>
</evidence>
<dbReference type="OrthoDB" id="9807874at2"/>
<feature type="transmembrane region" description="Helical" evidence="8">
    <location>
        <begin position="276"/>
        <end position="295"/>
    </location>
</feature>
<evidence type="ECO:0000256" key="4">
    <source>
        <dbReference type="ARBA" id="ARBA00022801"/>
    </source>
</evidence>
<keyword evidence="11" id="KW-1185">Reference proteome</keyword>
<dbReference type="InterPro" id="IPR050925">
    <property type="entry name" value="Rhomboid_protease_S54"/>
</dbReference>
<sequence length="308" mass="32269">MSDPRDASPPATGAGGEASSSPVCPRHPDRVSYVRCQRCERPMCPDCQRQASVGSQCVDCVNESARAMPRVRTVFGGDASDGKPLVTYTIIAITALVYLGQLLSPRVVDTLGYAAVLGAEQPWRMVTVALVHAPLGSGTGILHILMNMYALWFCGQYLEPMLGRARFLALYVISALGGSVGYAAFGAFGVAGGDGRLWLTGTVGASGAVFGLFAAVVILNRHLGREVGPMVGLILINMALPLWLPNIAWQAHVGGAVTGAVVAAIIAALGRDRARLQWPALGGLVVGLVALSYVLDAYVMSQVRAHIG</sequence>
<evidence type="ECO:0000256" key="8">
    <source>
        <dbReference type="SAM" id="Phobius"/>
    </source>
</evidence>
<keyword evidence="5 8" id="KW-1133">Transmembrane helix</keyword>
<organism evidence="10 11">
    <name type="scientific">Barrientosiimonas humi</name>
    <dbReference type="NCBI Taxonomy" id="999931"/>
    <lineage>
        <taxon>Bacteria</taxon>
        <taxon>Bacillati</taxon>
        <taxon>Actinomycetota</taxon>
        <taxon>Actinomycetes</taxon>
        <taxon>Micrococcales</taxon>
        <taxon>Dermacoccaceae</taxon>
        <taxon>Barrientosiimonas</taxon>
    </lineage>
</organism>
<dbReference type="Gene3D" id="1.20.1540.10">
    <property type="entry name" value="Rhomboid-like"/>
    <property type="match status" value="1"/>
</dbReference>
<dbReference type="CDD" id="cd19756">
    <property type="entry name" value="Bbox2"/>
    <property type="match status" value="1"/>
</dbReference>
<dbReference type="SUPFAM" id="SSF144091">
    <property type="entry name" value="Rhomboid-like"/>
    <property type="match status" value="1"/>
</dbReference>
<keyword evidence="6 8" id="KW-0472">Membrane</keyword>
<feature type="region of interest" description="Disordered" evidence="7">
    <location>
        <begin position="1"/>
        <end position="25"/>
    </location>
</feature>
<dbReference type="PANTHER" id="PTHR43731:SF14">
    <property type="entry name" value="PRESENILIN-ASSOCIATED RHOMBOID-LIKE PROTEIN, MITOCHONDRIAL"/>
    <property type="match status" value="1"/>
</dbReference>
<name>A0A542XG83_9MICO</name>
<evidence type="ECO:0000256" key="3">
    <source>
        <dbReference type="ARBA" id="ARBA00022692"/>
    </source>
</evidence>
<keyword evidence="10" id="KW-0645">Protease</keyword>
<dbReference type="GO" id="GO:0004252">
    <property type="term" value="F:serine-type endopeptidase activity"/>
    <property type="evidence" value="ECO:0007669"/>
    <property type="project" value="InterPro"/>
</dbReference>
<dbReference type="GO" id="GO:0006508">
    <property type="term" value="P:proteolysis"/>
    <property type="evidence" value="ECO:0007669"/>
    <property type="project" value="UniProtKB-KW"/>
</dbReference>
<gene>
    <name evidence="10" type="ORF">FB554_3013</name>
</gene>
<dbReference type="GO" id="GO:0016020">
    <property type="term" value="C:membrane"/>
    <property type="evidence" value="ECO:0007669"/>
    <property type="project" value="UniProtKB-SubCell"/>
</dbReference>
<accession>A0A542XG83</accession>
<keyword evidence="4" id="KW-0378">Hydrolase</keyword>
<feature type="transmembrane region" description="Helical" evidence="8">
    <location>
        <begin position="197"/>
        <end position="220"/>
    </location>
</feature>
<comment type="subcellular location">
    <subcellularLocation>
        <location evidence="1">Membrane</location>
        <topology evidence="1">Multi-pass membrane protein</topology>
    </subcellularLocation>
</comment>
<feature type="domain" description="Peptidase S54 rhomboid" evidence="9">
    <location>
        <begin position="120"/>
        <end position="267"/>
    </location>
</feature>
<dbReference type="EMBL" id="VFOK01000001">
    <property type="protein sequence ID" value="TQL34832.1"/>
    <property type="molecule type" value="Genomic_DNA"/>
</dbReference>
<feature type="transmembrane region" description="Helical" evidence="8">
    <location>
        <begin position="167"/>
        <end position="191"/>
    </location>
</feature>
<dbReference type="Pfam" id="PF01694">
    <property type="entry name" value="Rhomboid"/>
    <property type="match status" value="1"/>
</dbReference>
<evidence type="ECO:0000256" key="5">
    <source>
        <dbReference type="ARBA" id="ARBA00022989"/>
    </source>
</evidence>
<feature type="transmembrane region" description="Helical" evidence="8">
    <location>
        <begin position="227"/>
        <end position="244"/>
    </location>
</feature>
<comment type="caution">
    <text evidence="10">The sequence shown here is derived from an EMBL/GenBank/DDBJ whole genome shotgun (WGS) entry which is preliminary data.</text>
</comment>